<feature type="region of interest" description="Disordered" evidence="2">
    <location>
        <begin position="25"/>
        <end position="49"/>
    </location>
</feature>
<name>A0A3R9WK21_9BACT</name>
<organism evidence="4 5">
    <name type="scientific">Edaphobacter aggregans</name>
    <dbReference type="NCBI Taxonomy" id="570835"/>
    <lineage>
        <taxon>Bacteria</taxon>
        <taxon>Pseudomonadati</taxon>
        <taxon>Acidobacteriota</taxon>
        <taxon>Terriglobia</taxon>
        <taxon>Terriglobales</taxon>
        <taxon>Acidobacteriaceae</taxon>
        <taxon>Edaphobacter</taxon>
    </lineage>
</organism>
<protein>
    <submittedName>
        <fullName evidence="4">Uncharacterized protein</fullName>
    </submittedName>
</protein>
<feature type="chain" id="PRO_5018642330" evidence="3">
    <location>
        <begin position="24"/>
        <end position="593"/>
    </location>
</feature>
<dbReference type="Proteomes" id="UP000269669">
    <property type="component" value="Unassembled WGS sequence"/>
</dbReference>
<evidence type="ECO:0000313" key="5">
    <source>
        <dbReference type="Proteomes" id="UP000269669"/>
    </source>
</evidence>
<evidence type="ECO:0000256" key="2">
    <source>
        <dbReference type="SAM" id="MobiDB-lite"/>
    </source>
</evidence>
<accession>A0A3R9WK21</accession>
<evidence type="ECO:0000256" key="1">
    <source>
        <dbReference type="SAM" id="Coils"/>
    </source>
</evidence>
<dbReference type="AlphaFoldDB" id="A0A3R9WK21"/>
<dbReference type="RefSeq" id="WP_125487245.1">
    <property type="nucleotide sequence ID" value="NZ_RSDW01000001.1"/>
</dbReference>
<reference evidence="4 5" key="1">
    <citation type="submission" date="2018-12" db="EMBL/GenBank/DDBJ databases">
        <title>Sequencing of bacterial isolates from soil warming experiment in Harvard Forest, Massachusetts, USA.</title>
        <authorList>
            <person name="Deangelis K."/>
        </authorList>
    </citation>
    <scope>NUCLEOTIDE SEQUENCE [LARGE SCALE GENOMIC DNA]</scope>
    <source>
        <strain evidence="4 5">EB153</strain>
    </source>
</reference>
<proteinExistence type="predicted"/>
<evidence type="ECO:0000256" key="3">
    <source>
        <dbReference type="SAM" id="SignalP"/>
    </source>
</evidence>
<feature type="signal peptide" evidence="3">
    <location>
        <begin position="1"/>
        <end position="23"/>
    </location>
</feature>
<keyword evidence="3" id="KW-0732">Signal</keyword>
<sequence>MKTQRKLTLVTVLFAMLATATLAQTPASTTTRSTTTNRKQSKKTATPSVQEQIRELREDLQGQIDVLKEKLTAKDSQIEALQAMHQNTEAKTTTAAAQIQTIDNTVQQNAAAVGTLQASVTDLRTDTIAVSSSVQQVKQTQEKLRKSLDEPDAIRYKGVAIVPGGFIAGESIWRQRAMNADIYTNFNATPYMNSGEAHTSEWVPSARASRFSTLFSGKVPFGTLNGFLETDFLSAGTTSNNLQSNSYTLRVRQAWGQATFDSMKFTGGQMWTLLAENKKSTDAGQEAVPLIFDQNLHVGATYLRQASFRFQDAITPRITLAAAIENSQYQFSASNAPSNFFFGSAGAAGGLDNPSANYTNQVAPDILVKAAFDPGHGHYEIGGVVRFFRSRFYPDGTTSVGAQNDTRVGGGFVASARFPVIPKLDLGLHLVAGDGTGRYGAALLPDITVRPNGTLVPLRNAQGLLSLEYHPLTKLDIFGYVGSEYVQRTYYISSTGTLVGYAPPSGNNSGCDVEAVPTAGTGYAPGASPCLGATRAISQYSVGWVYRIYNGPAGKLQYGAAYSYLTRNGWTGVGGAPKATNNMVYTSFRYYIP</sequence>
<feature type="compositionally biased region" description="Low complexity" evidence="2">
    <location>
        <begin position="25"/>
        <end position="38"/>
    </location>
</feature>
<dbReference type="OrthoDB" id="128078at2"/>
<keyword evidence="5" id="KW-1185">Reference proteome</keyword>
<feature type="coiled-coil region" evidence="1">
    <location>
        <begin position="50"/>
        <end position="84"/>
    </location>
</feature>
<keyword evidence="1" id="KW-0175">Coiled coil</keyword>
<comment type="caution">
    <text evidence="4">The sequence shown here is derived from an EMBL/GenBank/DDBJ whole genome shotgun (WGS) entry which is preliminary data.</text>
</comment>
<gene>
    <name evidence="4" type="ORF">EDE15_4585</name>
</gene>
<dbReference type="EMBL" id="RSDW01000001">
    <property type="protein sequence ID" value="RSL18975.1"/>
    <property type="molecule type" value="Genomic_DNA"/>
</dbReference>
<evidence type="ECO:0000313" key="4">
    <source>
        <dbReference type="EMBL" id="RSL18975.1"/>
    </source>
</evidence>